<evidence type="ECO:0000313" key="2">
    <source>
        <dbReference type="EMBL" id="MDX8033973.1"/>
    </source>
</evidence>
<evidence type="ECO:0000256" key="1">
    <source>
        <dbReference type="SAM" id="Phobius"/>
    </source>
</evidence>
<dbReference type="RefSeq" id="WP_319968989.1">
    <property type="nucleotide sequence ID" value="NZ_JAXAVW010000023.1"/>
</dbReference>
<keyword evidence="1" id="KW-0472">Membrane</keyword>
<reference evidence="2 3" key="2">
    <citation type="submission" date="2023-11" db="EMBL/GenBank/DDBJ databases">
        <authorList>
            <person name="Lara A.C."/>
            <person name="Chronakova A."/>
        </authorList>
    </citation>
    <scope>NUCLEOTIDE SEQUENCE [LARGE SCALE GENOMIC DNA]</scope>
    <source>
        <strain evidence="2 3">BCCO 10_0856</strain>
    </source>
</reference>
<proteinExistence type="predicted"/>
<keyword evidence="3" id="KW-1185">Reference proteome</keyword>
<protein>
    <submittedName>
        <fullName evidence="2">Uncharacterized protein</fullName>
    </submittedName>
</protein>
<keyword evidence="1" id="KW-0812">Transmembrane</keyword>
<name>A0ABU4T754_9PSEU</name>
<organism evidence="2 3">
    <name type="scientific">Lentzea miocenica</name>
    <dbReference type="NCBI Taxonomy" id="3095431"/>
    <lineage>
        <taxon>Bacteria</taxon>
        <taxon>Bacillati</taxon>
        <taxon>Actinomycetota</taxon>
        <taxon>Actinomycetes</taxon>
        <taxon>Pseudonocardiales</taxon>
        <taxon>Pseudonocardiaceae</taxon>
        <taxon>Lentzea</taxon>
    </lineage>
</organism>
<evidence type="ECO:0000313" key="3">
    <source>
        <dbReference type="Proteomes" id="UP001285521"/>
    </source>
</evidence>
<keyword evidence="1" id="KW-1133">Transmembrane helix</keyword>
<gene>
    <name evidence="2" type="ORF">SK803_27440</name>
</gene>
<comment type="caution">
    <text evidence="2">The sequence shown here is derived from an EMBL/GenBank/DDBJ whole genome shotgun (WGS) entry which is preliminary data.</text>
</comment>
<sequence length="58" mass="6169">MILLAALVGTTWSLSDPVSQVSAYDWVRSALLGVVQGAAAGLVAHAVLWRFNQSVRDT</sequence>
<dbReference type="Proteomes" id="UP001285521">
    <property type="component" value="Unassembled WGS sequence"/>
</dbReference>
<accession>A0ABU4T754</accession>
<dbReference type="EMBL" id="JAXAVW010000023">
    <property type="protein sequence ID" value="MDX8033973.1"/>
    <property type="molecule type" value="Genomic_DNA"/>
</dbReference>
<reference evidence="2 3" key="1">
    <citation type="submission" date="2023-11" db="EMBL/GenBank/DDBJ databases">
        <title>Lentzea sokolovensis, sp. nov., Lentzea kristufkii, sp. nov., and Lentzea miocenensis, sp. nov., rare actinobacteria from Sokolov Coal Basin, Miocene lacustrine sediment, Czech Republic.</title>
        <authorList>
            <person name="Lara A."/>
            <person name="Kotroba L."/>
            <person name="Nouioui I."/>
            <person name="Neumann-Schaal M."/>
            <person name="Mast Y."/>
            <person name="Chronakova A."/>
        </authorList>
    </citation>
    <scope>NUCLEOTIDE SEQUENCE [LARGE SCALE GENOMIC DNA]</scope>
    <source>
        <strain evidence="2 3">BCCO 10_0856</strain>
    </source>
</reference>
<feature type="transmembrane region" description="Helical" evidence="1">
    <location>
        <begin position="33"/>
        <end position="51"/>
    </location>
</feature>